<gene>
    <name evidence="1" type="ORF">ATN84_20125</name>
</gene>
<keyword evidence="2" id="KW-1185">Reference proteome</keyword>
<reference evidence="1 2" key="1">
    <citation type="submission" date="2015-11" db="EMBL/GenBank/DDBJ databases">
        <title>Draft genome sequence of Paramesorhizobium deserti A-3-E, a strain highly resistant to diverse beta-lactam antibiotics.</title>
        <authorList>
            <person name="Lv R."/>
            <person name="Yang X."/>
            <person name="Fang N."/>
            <person name="Guo J."/>
            <person name="Luo X."/>
            <person name="Peng F."/>
            <person name="Yang R."/>
            <person name="Cui Y."/>
            <person name="Fang C."/>
            <person name="Song Y."/>
        </authorList>
    </citation>
    <scope>NUCLEOTIDE SEQUENCE [LARGE SCALE GENOMIC DNA]</scope>
    <source>
        <strain evidence="1 2">A-3-E</strain>
    </source>
</reference>
<evidence type="ECO:0000313" key="1">
    <source>
        <dbReference type="EMBL" id="KXF75001.1"/>
    </source>
</evidence>
<protein>
    <recommendedName>
        <fullName evidence="3">Sulfotransferase domain-containing protein</fullName>
    </recommendedName>
</protein>
<dbReference type="InterPro" id="IPR027417">
    <property type="entry name" value="P-loop_NTPase"/>
</dbReference>
<dbReference type="Gene3D" id="3.40.50.300">
    <property type="entry name" value="P-loop containing nucleotide triphosphate hydrolases"/>
    <property type="match status" value="1"/>
</dbReference>
<dbReference type="STRING" id="1494590.ATN84_20125"/>
<name>A0A135HP50_9HYPH</name>
<evidence type="ECO:0000313" key="2">
    <source>
        <dbReference type="Proteomes" id="UP000070107"/>
    </source>
</evidence>
<dbReference type="AlphaFoldDB" id="A0A135HP50"/>
<organism evidence="1 2">
    <name type="scientific">Paramesorhizobium deserti</name>
    <dbReference type="NCBI Taxonomy" id="1494590"/>
    <lineage>
        <taxon>Bacteria</taxon>
        <taxon>Pseudomonadati</taxon>
        <taxon>Pseudomonadota</taxon>
        <taxon>Alphaproteobacteria</taxon>
        <taxon>Hyphomicrobiales</taxon>
        <taxon>Phyllobacteriaceae</taxon>
        <taxon>Paramesorhizobium</taxon>
    </lineage>
</organism>
<dbReference type="Proteomes" id="UP000070107">
    <property type="component" value="Unassembled WGS sequence"/>
</dbReference>
<dbReference type="OrthoDB" id="7691129at2"/>
<dbReference type="RefSeq" id="WP_068884780.1">
    <property type="nucleotide sequence ID" value="NZ_LNTU01000039.1"/>
</dbReference>
<sequence length="310" mass="34810">MTATTVKNGTEAKKFIVTCHGWSASNWLAYALNAHDDISCAHSSAAIVADDPAIFDGDGLRENIPVLRKGYIQRQTKPISDVYAEIAASHPAPFIGSVHTYRLRDLPVQSECFGPPDTAFPVVNLVRHPLDLVVSGYGQFKDLFPIDLNEFAWTLRKIADHGLDIIEDVCARHDKRPGDFDQVCFFGACVVLGSLQLDLKARDRIQQPPANTSWDYRGAVKMEEVTRSPETLAELIERLTGETGLATPAYLRKVSSMGRINTHHHSARPSSVERWRDLEDWQQEAFSRFLDHFGLRAAYIEMGYNFDFMD</sequence>
<evidence type="ECO:0008006" key="3">
    <source>
        <dbReference type="Google" id="ProtNLM"/>
    </source>
</evidence>
<dbReference type="EMBL" id="LNTU01000039">
    <property type="protein sequence ID" value="KXF75001.1"/>
    <property type="molecule type" value="Genomic_DNA"/>
</dbReference>
<dbReference type="SUPFAM" id="SSF52540">
    <property type="entry name" value="P-loop containing nucleoside triphosphate hydrolases"/>
    <property type="match status" value="1"/>
</dbReference>
<proteinExistence type="predicted"/>
<accession>A0A135HP50</accession>
<comment type="caution">
    <text evidence="1">The sequence shown here is derived from an EMBL/GenBank/DDBJ whole genome shotgun (WGS) entry which is preliminary data.</text>
</comment>